<dbReference type="EMBL" id="JBHSWU010001061">
    <property type="protein sequence ID" value="MFC6726359.1"/>
    <property type="molecule type" value="Genomic_DNA"/>
</dbReference>
<reference evidence="2 3" key="1">
    <citation type="journal article" date="2019" name="Int. J. Syst. Evol. Microbiol.">
        <title>The Global Catalogue of Microorganisms (GCM) 10K type strain sequencing project: providing services to taxonomists for standard genome sequencing and annotation.</title>
        <authorList>
            <consortium name="The Broad Institute Genomics Platform"/>
            <consortium name="The Broad Institute Genome Sequencing Center for Infectious Disease"/>
            <person name="Wu L."/>
            <person name="Ma J."/>
        </authorList>
    </citation>
    <scope>NUCLEOTIDE SEQUENCE [LARGE SCALE GENOMIC DNA]</scope>
    <source>
        <strain evidence="2 3">NBRC 111368</strain>
    </source>
</reference>
<keyword evidence="1" id="KW-1133">Transmembrane helix</keyword>
<evidence type="ECO:0000313" key="2">
    <source>
        <dbReference type="EMBL" id="MFC6726359.1"/>
    </source>
</evidence>
<dbReference type="Proteomes" id="UP001596328">
    <property type="component" value="Unassembled WGS sequence"/>
</dbReference>
<keyword evidence="1" id="KW-0812">Transmembrane</keyword>
<feature type="transmembrane region" description="Helical" evidence="1">
    <location>
        <begin position="93"/>
        <end position="113"/>
    </location>
</feature>
<proteinExistence type="predicted"/>
<evidence type="ECO:0000256" key="1">
    <source>
        <dbReference type="SAM" id="Phobius"/>
    </source>
</evidence>
<dbReference type="AlphaFoldDB" id="A0ABD5S3T1"/>
<evidence type="ECO:0000313" key="3">
    <source>
        <dbReference type="Proteomes" id="UP001596328"/>
    </source>
</evidence>
<feature type="transmembrane region" description="Helical" evidence="1">
    <location>
        <begin position="133"/>
        <end position="154"/>
    </location>
</feature>
<sequence>IGSALPVPRRPVVAGLAALVGAGGRVVLDRIGDLLRTLARSGSSGTLSVSFSGPQVWSVGIPPARLPVEWLFEASFLLAVLFVTGPRIEPRDLLKGVVVIFGVQSTVTLLPALVPPSRPVDLWAVSGPVLTPFGDLTLFFALAVAVWLAFHGGLETLQRLPPSRSVHESE</sequence>
<accession>A0ABD5S3T1</accession>
<keyword evidence="3" id="KW-1185">Reference proteome</keyword>
<comment type="caution">
    <text evidence="2">The sequence shown here is derived from an EMBL/GenBank/DDBJ whole genome shotgun (WGS) entry which is preliminary data.</text>
</comment>
<organism evidence="2 3">
    <name type="scientific">Halobium palmae</name>
    <dbReference type="NCBI Taxonomy" id="1776492"/>
    <lineage>
        <taxon>Archaea</taxon>
        <taxon>Methanobacteriati</taxon>
        <taxon>Methanobacteriota</taxon>
        <taxon>Stenosarchaea group</taxon>
        <taxon>Halobacteria</taxon>
        <taxon>Halobacteriales</taxon>
        <taxon>Haloferacaceae</taxon>
        <taxon>Halobium</taxon>
    </lineage>
</organism>
<protein>
    <recommendedName>
        <fullName evidence="4">Lycopene cyclase domain-containing protein</fullName>
    </recommendedName>
</protein>
<evidence type="ECO:0008006" key="4">
    <source>
        <dbReference type="Google" id="ProtNLM"/>
    </source>
</evidence>
<gene>
    <name evidence="2" type="ORF">ACFQE1_18725</name>
</gene>
<name>A0ABD5S3T1_9EURY</name>
<keyword evidence="1" id="KW-0472">Membrane</keyword>
<feature type="non-terminal residue" evidence="2">
    <location>
        <position position="1"/>
    </location>
</feature>